<dbReference type="InterPro" id="IPR027417">
    <property type="entry name" value="P-loop_NTPase"/>
</dbReference>
<dbReference type="OrthoDB" id="547419at2"/>
<dbReference type="SUPFAM" id="SSF52540">
    <property type="entry name" value="P-loop containing nucleoside triphosphate hydrolases"/>
    <property type="match status" value="1"/>
</dbReference>
<evidence type="ECO:0000313" key="2">
    <source>
        <dbReference type="EMBL" id="KUP93552.1"/>
    </source>
</evidence>
<evidence type="ECO:0000313" key="3">
    <source>
        <dbReference type="Proteomes" id="UP000068382"/>
    </source>
</evidence>
<organism evidence="2 3">
    <name type="scientific">Tritonibacter horizontis</name>
    <dbReference type="NCBI Taxonomy" id="1768241"/>
    <lineage>
        <taxon>Bacteria</taxon>
        <taxon>Pseudomonadati</taxon>
        <taxon>Pseudomonadota</taxon>
        <taxon>Alphaproteobacteria</taxon>
        <taxon>Rhodobacterales</taxon>
        <taxon>Paracoccaceae</taxon>
        <taxon>Tritonibacter</taxon>
    </lineage>
</organism>
<dbReference type="AlphaFoldDB" id="A0A132BZQ2"/>
<proteinExistence type="predicted"/>
<evidence type="ECO:0000256" key="1">
    <source>
        <dbReference type="SAM" id="MobiDB-lite"/>
    </source>
</evidence>
<dbReference type="Proteomes" id="UP000068382">
    <property type="component" value="Unassembled WGS sequence"/>
</dbReference>
<keyword evidence="3" id="KW-1185">Reference proteome</keyword>
<feature type="region of interest" description="Disordered" evidence="1">
    <location>
        <begin position="371"/>
        <end position="405"/>
    </location>
</feature>
<dbReference type="Gene3D" id="3.40.50.300">
    <property type="entry name" value="P-loop containing nucleotide triphosphate hydrolases"/>
    <property type="match status" value="1"/>
</dbReference>
<accession>A0A132BZQ2</accession>
<protein>
    <recommendedName>
        <fullName evidence="4">Sulfotransferase family protein</fullName>
    </recommendedName>
</protein>
<dbReference type="RefSeq" id="WP_068241818.1">
    <property type="nucleotide sequence ID" value="NZ_LPUY01000049.1"/>
</dbReference>
<sequence length="405" mass="45410">MFTSSGKKRGAASQRKTLIFHIGDHKTGSTSIQNALSNGLITLAGQKILYPGRLNHNYLSKHLIHFSKHGKDQRGRPGMPSLTEIAEQIEASDARYIVLSGESFEGCNQNAFHKMVMTRFAPLVDDLRIIAYVRPHPSRILSTFAEQVKIGWFQGNLQGYYKKTLDTNRFHYAPRLQKWRHLFGDSFIVRPMVRDLLVNRSVIDDFAATAFAGEDWSTQPVSANNTSLDLHDLMMVKYMQSHFQSLEKGARLGIGWELAANVAQVDPRPTSEKLQLHKSLATDIRTSYLDDARLIDAEFFGAEGRFEQALDQAVEQALPKAQSCNPAQHFSNQELRALSIQAKSICALLGNKEAQWGAFFRDRRAQVVEGVSEKPRKTAKKGKVKRAITKVGKSLRKKASQTSPS</sequence>
<gene>
    <name evidence="2" type="ORF">TRIHO_15750</name>
</gene>
<comment type="caution">
    <text evidence="2">The sequence shown here is derived from an EMBL/GenBank/DDBJ whole genome shotgun (WGS) entry which is preliminary data.</text>
</comment>
<feature type="compositionally biased region" description="Basic residues" evidence="1">
    <location>
        <begin position="377"/>
        <end position="399"/>
    </location>
</feature>
<reference evidence="2 3" key="1">
    <citation type="submission" date="2015-12" db="EMBL/GenBank/DDBJ databases">
        <title>Genome sequence of the marine Rhodobacteraceae strain O3.65, Candidatus Tritonibacter horizontis.</title>
        <authorList>
            <person name="Poehlein A."/>
            <person name="Giebel H.A."/>
            <person name="Voget S."/>
            <person name="Brinkhoff T."/>
        </authorList>
    </citation>
    <scope>NUCLEOTIDE SEQUENCE [LARGE SCALE GENOMIC DNA]</scope>
    <source>
        <strain evidence="2 3">O3.65</strain>
    </source>
</reference>
<name>A0A132BZQ2_9RHOB</name>
<dbReference type="EMBL" id="LPUY01000049">
    <property type="protein sequence ID" value="KUP93552.1"/>
    <property type="molecule type" value="Genomic_DNA"/>
</dbReference>
<evidence type="ECO:0008006" key="4">
    <source>
        <dbReference type="Google" id="ProtNLM"/>
    </source>
</evidence>